<accession>A0AAV5IVW6</accession>
<protein>
    <submittedName>
        <fullName evidence="1">Uncharacterized protein</fullName>
    </submittedName>
</protein>
<name>A0AAV5IVW6_9ROSI</name>
<keyword evidence="2" id="KW-1185">Reference proteome</keyword>
<gene>
    <name evidence="1" type="ORF">SLEP1_g16132</name>
</gene>
<sequence length="39" mass="4431">MFWAEIVLGSFFPSFPAPSSSEHFASLFPYFIPSIKHNP</sequence>
<evidence type="ECO:0000313" key="2">
    <source>
        <dbReference type="Proteomes" id="UP001054252"/>
    </source>
</evidence>
<dbReference type="Proteomes" id="UP001054252">
    <property type="component" value="Unassembled WGS sequence"/>
</dbReference>
<organism evidence="1 2">
    <name type="scientific">Rubroshorea leprosula</name>
    <dbReference type="NCBI Taxonomy" id="152421"/>
    <lineage>
        <taxon>Eukaryota</taxon>
        <taxon>Viridiplantae</taxon>
        <taxon>Streptophyta</taxon>
        <taxon>Embryophyta</taxon>
        <taxon>Tracheophyta</taxon>
        <taxon>Spermatophyta</taxon>
        <taxon>Magnoliopsida</taxon>
        <taxon>eudicotyledons</taxon>
        <taxon>Gunneridae</taxon>
        <taxon>Pentapetalae</taxon>
        <taxon>rosids</taxon>
        <taxon>malvids</taxon>
        <taxon>Malvales</taxon>
        <taxon>Dipterocarpaceae</taxon>
        <taxon>Rubroshorea</taxon>
    </lineage>
</organism>
<proteinExistence type="predicted"/>
<comment type="caution">
    <text evidence="1">The sequence shown here is derived from an EMBL/GenBank/DDBJ whole genome shotgun (WGS) entry which is preliminary data.</text>
</comment>
<reference evidence="1 2" key="1">
    <citation type="journal article" date="2021" name="Commun. Biol.">
        <title>The genome of Shorea leprosula (Dipterocarpaceae) highlights the ecological relevance of drought in aseasonal tropical rainforests.</title>
        <authorList>
            <person name="Ng K.K.S."/>
            <person name="Kobayashi M.J."/>
            <person name="Fawcett J.A."/>
            <person name="Hatakeyama M."/>
            <person name="Paape T."/>
            <person name="Ng C.H."/>
            <person name="Ang C.C."/>
            <person name="Tnah L.H."/>
            <person name="Lee C.T."/>
            <person name="Nishiyama T."/>
            <person name="Sese J."/>
            <person name="O'Brien M.J."/>
            <person name="Copetti D."/>
            <person name="Mohd Noor M.I."/>
            <person name="Ong R.C."/>
            <person name="Putra M."/>
            <person name="Sireger I.Z."/>
            <person name="Indrioko S."/>
            <person name="Kosugi Y."/>
            <person name="Izuno A."/>
            <person name="Isagi Y."/>
            <person name="Lee S.L."/>
            <person name="Shimizu K.K."/>
        </authorList>
    </citation>
    <scope>NUCLEOTIDE SEQUENCE [LARGE SCALE GENOMIC DNA]</scope>
    <source>
        <strain evidence="1">214</strain>
    </source>
</reference>
<evidence type="ECO:0000313" key="1">
    <source>
        <dbReference type="EMBL" id="GKV03896.1"/>
    </source>
</evidence>
<dbReference type="AlphaFoldDB" id="A0AAV5IVW6"/>
<dbReference type="EMBL" id="BPVZ01000021">
    <property type="protein sequence ID" value="GKV03896.1"/>
    <property type="molecule type" value="Genomic_DNA"/>
</dbReference>